<evidence type="ECO:0000256" key="2">
    <source>
        <dbReference type="SAM" id="Phobius"/>
    </source>
</evidence>
<feature type="region of interest" description="Disordered" evidence="1">
    <location>
        <begin position="1"/>
        <end position="75"/>
    </location>
</feature>
<feature type="compositionally biased region" description="Polar residues" evidence="1">
    <location>
        <begin position="47"/>
        <end position="68"/>
    </location>
</feature>
<dbReference type="Proteomes" id="UP001295423">
    <property type="component" value="Unassembled WGS sequence"/>
</dbReference>
<evidence type="ECO:0000313" key="3">
    <source>
        <dbReference type="EMBL" id="CAJ1936692.1"/>
    </source>
</evidence>
<gene>
    <name evidence="3" type="ORF">CYCCA115_LOCUS5319</name>
</gene>
<feature type="transmembrane region" description="Helical" evidence="2">
    <location>
        <begin position="479"/>
        <end position="500"/>
    </location>
</feature>
<keyword evidence="2" id="KW-1133">Transmembrane helix</keyword>
<dbReference type="EMBL" id="CAKOGP040000557">
    <property type="protein sequence ID" value="CAJ1936692.1"/>
    <property type="molecule type" value="Genomic_DNA"/>
</dbReference>
<accession>A0AAD2FFF3</accession>
<keyword evidence="2" id="KW-0472">Membrane</keyword>
<proteinExistence type="predicted"/>
<reference evidence="3" key="1">
    <citation type="submission" date="2023-08" db="EMBL/GenBank/DDBJ databases">
        <authorList>
            <person name="Audoor S."/>
            <person name="Bilcke G."/>
        </authorList>
    </citation>
    <scope>NUCLEOTIDE SEQUENCE</scope>
</reference>
<dbReference type="AlphaFoldDB" id="A0AAD2FFF3"/>
<feature type="transmembrane region" description="Helical" evidence="2">
    <location>
        <begin position="574"/>
        <end position="593"/>
    </location>
</feature>
<protein>
    <submittedName>
        <fullName evidence="3">Uncharacterized protein</fullName>
    </submittedName>
</protein>
<evidence type="ECO:0000256" key="1">
    <source>
        <dbReference type="SAM" id="MobiDB-lite"/>
    </source>
</evidence>
<comment type="caution">
    <text evidence="3">The sequence shown here is derived from an EMBL/GenBank/DDBJ whole genome shotgun (WGS) entry which is preliminary data.</text>
</comment>
<evidence type="ECO:0000313" key="4">
    <source>
        <dbReference type="Proteomes" id="UP001295423"/>
    </source>
</evidence>
<feature type="region of interest" description="Disordered" evidence="1">
    <location>
        <begin position="106"/>
        <end position="152"/>
    </location>
</feature>
<keyword evidence="4" id="KW-1185">Reference proteome</keyword>
<feature type="transmembrane region" description="Helical" evidence="2">
    <location>
        <begin position="406"/>
        <end position="427"/>
    </location>
</feature>
<sequence length="603" mass="69071">MKADKIHAQSPSDNGEQDGKELLSPGDSLENEKVDETPYLIGEHNGKPQNSDEGGSQTQPLDSTSSTIAEPINSKTYDDYSWRRLPLEIQEAAIRLGYTKEMWNEDLEPESSNKDWEELDPEEQEAAKALGYDKTTWNSEDEEKTPKDYDPLSWKELPKQIQEAYGVLGYDNELWNRDRSHATLEKDWDELTEEEQKAATTIGYTAELWNEDSGEKDRDVESSQIERAPLVEEPANAKKYRDCSWDELPSEARDAAELLGYTKAGWNENKEPDVTNEYWEELKSEHKEAAEILGYNETLWNFGDKEVSPGDYDDMFWNQLPKKIQQAYQLLGYNDDLWDRDESPAAIDKDWDDLTEEERNGAMVVGYTETTWDDDDSDDEDDVAGHQNELIGIRGEVAEFLKGSSYILLDCMSMSAFFGVIESIFLIGKLFLSDHAVNAIKILFGLSIMQFSGQLRKWLGAEKQTKKARSRKKREETTLFRSFLNVFSWWTTFAGVSHFFNAFKKDYLYKQAEEWFQNFYELAEEAFEAELTSGTATGNITCSYVENFDFNQTIGGYIIGKACALSDSKWESIGHFYCCLVFIASALPLWFLFGDNFLKGCDV</sequence>
<keyword evidence="2" id="KW-0812">Transmembrane</keyword>
<name>A0AAD2FFF3_9STRA</name>
<organism evidence="3 4">
    <name type="scientific">Cylindrotheca closterium</name>
    <dbReference type="NCBI Taxonomy" id="2856"/>
    <lineage>
        <taxon>Eukaryota</taxon>
        <taxon>Sar</taxon>
        <taxon>Stramenopiles</taxon>
        <taxon>Ochrophyta</taxon>
        <taxon>Bacillariophyta</taxon>
        <taxon>Bacillariophyceae</taxon>
        <taxon>Bacillariophycidae</taxon>
        <taxon>Bacillariales</taxon>
        <taxon>Bacillariaceae</taxon>
        <taxon>Cylindrotheca</taxon>
    </lineage>
</organism>